<evidence type="ECO:0000313" key="3">
    <source>
        <dbReference type="Proteomes" id="UP000574390"/>
    </source>
</evidence>
<keyword evidence="1" id="KW-0732">Signal</keyword>
<dbReference type="Proteomes" id="UP000574390">
    <property type="component" value="Unassembled WGS sequence"/>
</dbReference>
<proteinExistence type="predicted"/>
<evidence type="ECO:0000313" key="2">
    <source>
        <dbReference type="EMBL" id="KAF4710816.1"/>
    </source>
</evidence>
<evidence type="ECO:0000256" key="1">
    <source>
        <dbReference type="SAM" id="SignalP"/>
    </source>
</evidence>
<feature type="signal peptide" evidence="1">
    <location>
        <begin position="1"/>
        <end position="20"/>
    </location>
</feature>
<gene>
    <name evidence="2" type="ORF">FOZ62_027455</name>
</gene>
<protein>
    <submittedName>
        <fullName evidence="2">Uncharacterized protein</fullName>
    </submittedName>
</protein>
<dbReference type="EMBL" id="JABANM010027742">
    <property type="protein sequence ID" value="KAF4710816.1"/>
    <property type="molecule type" value="Genomic_DNA"/>
</dbReference>
<organism evidence="2 3">
    <name type="scientific">Perkinsus olseni</name>
    <name type="common">Perkinsus atlanticus</name>
    <dbReference type="NCBI Taxonomy" id="32597"/>
    <lineage>
        <taxon>Eukaryota</taxon>
        <taxon>Sar</taxon>
        <taxon>Alveolata</taxon>
        <taxon>Perkinsozoa</taxon>
        <taxon>Perkinsea</taxon>
        <taxon>Perkinsida</taxon>
        <taxon>Perkinsidae</taxon>
        <taxon>Perkinsus</taxon>
    </lineage>
</organism>
<dbReference type="AlphaFoldDB" id="A0A7J6QT28"/>
<reference evidence="2 3" key="1">
    <citation type="submission" date="2020-04" db="EMBL/GenBank/DDBJ databases">
        <title>Perkinsus olseni comparative genomics.</title>
        <authorList>
            <person name="Bogema D.R."/>
        </authorList>
    </citation>
    <scope>NUCLEOTIDE SEQUENCE [LARGE SCALE GENOMIC DNA]</scope>
    <source>
        <strain evidence="2">ATCC PRA-205</strain>
    </source>
</reference>
<sequence>MLNFISTWLIAAQGLKAAMAEPIVGTFWHVAENFRMTFDFGKDSTSKFEMPGREPFFGKPFPLVGGPFTYTLDDEAVFEGELFHGVTLWYHGIRVLLPEADISPGDLRTLTHNSFTVISATFQGRELHFNRLTADLTLGVFQYKDPRDGRSEMTFNFYPNGHATAQFWCQGERGAQATFRLQPGYTGNVYYTRYDMSPEIILSSFLQLLVHLCGVEESGLDLRYVIFAQEDVLYVPFEGRMVALINEGKPLPARESCCSEHDICLT</sequence>
<comment type="caution">
    <text evidence="2">The sequence shown here is derived from an EMBL/GenBank/DDBJ whole genome shotgun (WGS) entry which is preliminary data.</text>
</comment>
<accession>A0A7J6QT28</accession>
<feature type="chain" id="PRO_5029539218" evidence="1">
    <location>
        <begin position="21"/>
        <end position="266"/>
    </location>
</feature>
<name>A0A7J6QT28_PEROL</name>